<feature type="compositionally biased region" description="Polar residues" evidence="3">
    <location>
        <begin position="109"/>
        <end position="125"/>
    </location>
</feature>
<feature type="compositionally biased region" description="Pro residues" evidence="3">
    <location>
        <begin position="200"/>
        <end position="216"/>
    </location>
</feature>
<feature type="region of interest" description="Disordered" evidence="3">
    <location>
        <begin position="486"/>
        <end position="520"/>
    </location>
</feature>
<feature type="region of interest" description="Disordered" evidence="3">
    <location>
        <begin position="1"/>
        <end position="216"/>
    </location>
</feature>
<dbReference type="FunFam" id="1.10.10.10:FF:000131">
    <property type="entry name" value="la-related protein 1B isoform X2"/>
    <property type="match status" value="1"/>
</dbReference>
<dbReference type="PANTHER" id="PTHR22792:SF155">
    <property type="entry name" value="LA-RELATED PROTEIN 1C-LIKE"/>
    <property type="match status" value="1"/>
</dbReference>
<protein>
    <submittedName>
        <fullName evidence="5">La-related protein 1C isoform A</fullName>
    </submittedName>
</protein>
<accession>A0A445KV15</accession>
<name>A0A445KV15_GLYSO</name>
<keyword evidence="6" id="KW-1185">Reference proteome</keyword>
<dbReference type="InterPro" id="IPR036388">
    <property type="entry name" value="WH-like_DNA-bd_sf"/>
</dbReference>
<reference evidence="5 6" key="1">
    <citation type="submission" date="2018-09" db="EMBL/GenBank/DDBJ databases">
        <title>A high-quality reference genome of wild soybean provides a powerful tool to mine soybean genomes.</title>
        <authorList>
            <person name="Xie M."/>
            <person name="Chung C.Y.L."/>
            <person name="Li M.-W."/>
            <person name="Wong F.-L."/>
            <person name="Chan T.-F."/>
            <person name="Lam H.-M."/>
        </authorList>
    </citation>
    <scope>NUCLEOTIDE SEQUENCE [LARGE SCALE GENOMIC DNA]</scope>
    <source>
        <strain evidence="6">cv. W05</strain>
        <tissue evidence="5">Hypocotyl of etiolated seedlings</tissue>
    </source>
</reference>
<dbReference type="PANTHER" id="PTHR22792">
    <property type="entry name" value="LUPUS LA PROTEIN-RELATED"/>
    <property type="match status" value="1"/>
</dbReference>
<feature type="compositionally biased region" description="Polar residues" evidence="3">
    <location>
        <begin position="133"/>
        <end position="156"/>
    </location>
</feature>
<feature type="compositionally biased region" description="Low complexity" evidence="3">
    <location>
        <begin position="49"/>
        <end position="70"/>
    </location>
</feature>
<comment type="caution">
    <text evidence="5">The sequence shown here is derived from an EMBL/GenBank/DDBJ whole genome shotgun (WGS) entry which is preliminary data.</text>
</comment>
<gene>
    <name evidence="5" type="ORF">D0Y65_008538</name>
</gene>
<feature type="compositionally biased region" description="Polar residues" evidence="3">
    <location>
        <begin position="1"/>
        <end position="14"/>
    </location>
</feature>
<dbReference type="Pfam" id="PF05383">
    <property type="entry name" value="La"/>
    <property type="match status" value="1"/>
</dbReference>
<proteinExistence type="predicted"/>
<evidence type="ECO:0000313" key="5">
    <source>
        <dbReference type="EMBL" id="RZC14633.1"/>
    </source>
</evidence>
<dbReference type="InterPro" id="IPR006630">
    <property type="entry name" value="La_HTH"/>
</dbReference>
<dbReference type="SMART" id="SM00715">
    <property type="entry name" value="LA"/>
    <property type="match status" value="1"/>
</dbReference>
<evidence type="ECO:0000313" key="6">
    <source>
        <dbReference type="Proteomes" id="UP000289340"/>
    </source>
</evidence>
<dbReference type="EMBL" id="QZWG01000004">
    <property type="protein sequence ID" value="RZC14633.1"/>
    <property type="molecule type" value="Genomic_DNA"/>
</dbReference>
<feature type="compositionally biased region" description="Polar residues" evidence="3">
    <location>
        <begin position="71"/>
        <end position="80"/>
    </location>
</feature>
<evidence type="ECO:0000256" key="3">
    <source>
        <dbReference type="SAM" id="MobiDB-lite"/>
    </source>
</evidence>
<feature type="region of interest" description="Disordered" evidence="3">
    <location>
        <begin position="228"/>
        <end position="291"/>
    </location>
</feature>
<keyword evidence="1 2" id="KW-0694">RNA-binding</keyword>
<dbReference type="AlphaFoldDB" id="A0A445KV15"/>
<sequence length="520" mass="56191">MVTTTVDSSSNHYSPTAATAAADTSNNFPRKNLPSPWAQVVRGADAEPNHQSPPSSSSSSFSSLDSINSNGPAVQTSDTTVKPAWKKPESNGVSEVGPVMGAHSWPDLSESTKPTAKLTSDSSVKTAADEESLTTTPQDPVNSDSPQKQAIGNANPSPTPAMNYGMANRQRSMKQRGGSNGYNVGSGPVQNNFSGATQNLPPPPPPPPFPVLPMPPRTFAHGIPGVPVPTPRDPYRNNNWDARPPHGGFMPPMSEHRSPSRRGNAGHHPRGDGPYHNSYGSRRDQDRGGYANTRDAHVNQQRMPPRGLMRPPPPNPAPFMGPQPMRPFANPAGFPEFYYFPTLQFEPFGGMPFFTHAPPPAMFFPVAETPLTNTIANQIDYYFSDANLVKDEYLRSNMDEQGWVPITLIASFPRVRSLTSNIKLILDSLRTSTVVEVQGDKLRRCNEWMKWLPSAQLRANSGSISPSGSSSNNLAADFEKITVDEAISHKVNTEPTTNEDAAGESSTQSQVPNDATVSSN</sequence>
<feature type="compositionally biased region" description="Polar residues" evidence="3">
    <location>
        <begin position="188"/>
        <end position="199"/>
    </location>
</feature>
<dbReference type="SUPFAM" id="SSF46785">
    <property type="entry name" value="Winged helix' DNA-binding domain"/>
    <property type="match status" value="1"/>
</dbReference>
<dbReference type="SMR" id="A0A445KV15"/>
<evidence type="ECO:0000259" key="4">
    <source>
        <dbReference type="PROSITE" id="PS50961"/>
    </source>
</evidence>
<dbReference type="Gene3D" id="1.10.10.10">
    <property type="entry name" value="Winged helix-like DNA-binding domain superfamily/Winged helix DNA-binding domain"/>
    <property type="match status" value="1"/>
</dbReference>
<feature type="compositionally biased region" description="Polar residues" evidence="3">
    <location>
        <begin position="493"/>
        <end position="520"/>
    </location>
</feature>
<dbReference type="Gramene" id="XM_028371645.1">
    <property type="protein sequence ID" value="XP_028227446.1"/>
    <property type="gene ID" value="LOC114408553"/>
</dbReference>
<dbReference type="InterPro" id="IPR045180">
    <property type="entry name" value="La_dom_prot"/>
</dbReference>
<dbReference type="Proteomes" id="UP000289340">
    <property type="component" value="Chromosome 4"/>
</dbReference>
<evidence type="ECO:0000256" key="2">
    <source>
        <dbReference type="PROSITE-ProRule" id="PRU00332"/>
    </source>
</evidence>
<dbReference type="GO" id="GO:0003723">
    <property type="term" value="F:RNA binding"/>
    <property type="evidence" value="ECO:0007669"/>
    <property type="project" value="UniProtKB-UniRule"/>
</dbReference>
<evidence type="ECO:0000256" key="1">
    <source>
        <dbReference type="ARBA" id="ARBA00022884"/>
    </source>
</evidence>
<dbReference type="InterPro" id="IPR036390">
    <property type="entry name" value="WH_DNA-bd_sf"/>
</dbReference>
<organism evidence="5 6">
    <name type="scientific">Glycine soja</name>
    <name type="common">Wild soybean</name>
    <dbReference type="NCBI Taxonomy" id="3848"/>
    <lineage>
        <taxon>Eukaryota</taxon>
        <taxon>Viridiplantae</taxon>
        <taxon>Streptophyta</taxon>
        <taxon>Embryophyta</taxon>
        <taxon>Tracheophyta</taxon>
        <taxon>Spermatophyta</taxon>
        <taxon>Magnoliopsida</taxon>
        <taxon>eudicotyledons</taxon>
        <taxon>Gunneridae</taxon>
        <taxon>Pentapetalae</taxon>
        <taxon>rosids</taxon>
        <taxon>fabids</taxon>
        <taxon>Fabales</taxon>
        <taxon>Fabaceae</taxon>
        <taxon>Papilionoideae</taxon>
        <taxon>50 kb inversion clade</taxon>
        <taxon>NPAAA clade</taxon>
        <taxon>indigoferoid/millettioid clade</taxon>
        <taxon>Phaseoleae</taxon>
        <taxon>Glycine</taxon>
        <taxon>Glycine subgen. Soja</taxon>
    </lineage>
</organism>
<feature type="domain" description="HTH La-type RNA-binding" evidence="4">
    <location>
        <begin position="365"/>
        <end position="454"/>
    </location>
</feature>
<dbReference type="CDD" id="cd07323">
    <property type="entry name" value="LAM"/>
    <property type="match status" value="1"/>
</dbReference>
<dbReference type="PROSITE" id="PS50961">
    <property type="entry name" value="HTH_LA"/>
    <property type="match status" value="1"/>
</dbReference>